<evidence type="ECO:0000256" key="1">
    <source>
        <dbReference type="SAM" id="Phobius"/>
    </source>
</evidence>
<proteinExistence type="predicted"/>
<gene>
    <name evidence="3" type="ORF">SAMN05421847_2955</name>
</gene>
<dbReference type="InterPro" id="IPR025868">
    <property type="entry name" value="Zn_ribbon_dom_put"/>
</dbReference>
<feature type="transmembrane region" description="Helical" evidence="1">
    <location>
        <begin position="147"/>
        <end position="166"/>
    </location>
</feature>
<dbReference type="AlphaFoldDB" id="A0A1H6BKD2"/>
<name>A0A1H6BKD2_9FLAO</name>
<evidence type="ECO:0000259" key="2">
    <source>
        <dbReference type="Pfam" id="PF12674"/>
    </source>
</evidence>
<keyword evidence="1" id="KW-1133">Transmembrane helix</keyword>
<keyword evidence="1" id="KW-0472">Membrane</keyword>
<evidence type="ECO:0000313" key="3">
    <source>
        <dbReference type="EMBL" id="SEG61150.1"/>
    </source>
</evidence>
<dbReference type="Proteomes" id="UP000236738">
    <property type="component" value="Unassembled WGS sequence"/>
</dbReference>
<dbReference type="OrthoDB" id="9801008at2"/>
<evidence type="ECO:0000313" key="4">
    <source>
        <dbReference type="Proteomes" id="UP000236738"/>
    </source>
</evidence>
<sequence>MNIQLPDKFYKFLVFLSFILIVFIYLKSGEDSKREINSILHRNSLIDSLELNKLKEKQLRENLIDESEIISTRNNIRNPISYSKDSLITFNRIITSKNKKEIEINDLINLRWKNFQNFENKNLLLAKQIDQANEDNEIATKLFEDEFFWLLVLLSIISGMLLFEGIKSWYKQEQLITNTFKDKNLIVYQRCQSCFKKFSSIRNYSQNADNTVNYAFCEDCYQNGNFTEKYKTIDDLYNELTNNRSLKENEVKYLKHKICKLDRWKKNEY</sequence>
<feature type="domain" description="Putative zinc ribbon" evidence="2">
    <location>
        <begin position="191"/>
        <end position="265"/>
    </location>
</feature>
<dbReference type="RefSeq" id="WP_103914783.1">
    <property type="nucleotide sequence ID" value="NZ_FNUS01000008.1"/>
</dbReference>
<feature type="transmembrane region" description="Helical" evidence="1">
    <location>
        <begin position="9"/>
        <end position="26"/>
    </location>
</feature>
<accession>A0A1H6BKD2</accession>
<protein>
    <submittedName>
        <fullName evidence="3">Putative zinc ribbon domain-containing protein</fullName>
    </submittedName>
</protein>
<dbReference type="Pfam" id="PF12674">
    <property type="entry name" value="Zn_ribbon_2"/>
    <property type="match status" value="1"/>
</dbReference>
<keyword evidence="4" id="KW-1185">Reference proteome</keyword>
<dbReference type="EMBL" id="FNUS01000008">
    <property type="protein sequence ID" value="SEG61150.1"/>
    <property type="molecule type" value="Genomic_DNA"/>
</dbReference>
<reference evidence="4" key="1">
    <citation type="submission" date="2016-10" db="EMBL/GenBank/DDBJ databases">
        <authorList>
            <person name="Varghese N."/>
            <person name="Submissions S."/>
        </authorList>
    </citation>
    <scope>NUCLEOTIDE SEQUENCE [LARGE SCALE GENOMIC DNA]</scope>
    <source>
        <strain evidence="4">DSM 21580</strain>
    </source>
</reference>
<organism evidence="3 4">
    <name type="scientific">Halpernia humi</name>
    <dbReference type="NCBI Taxonomy" id="493375"/>
    <lineage>
        <taxon>Bacteria</taxon>
        <taxon>Pseudomonadati</taxon>
        <taxon>Bacteroidota</taxon>
        <taxon>Flavobacteriia</taxon>
        <taxon>Flavobacteriales</taxon>
        <taxon>Weeksellaceae</taxon>
        <taxon>Chryseobacterium group</taxon>
        <taxon>Halpernia</taxon>
    </lineage>
</organism>
<keyword evidence="1" id="KW-0812">Transmembrane</keyword>